<dbReference type="OrthoDB" id="798795at2"/>
<evidence type="ECO:0000313" key="1">
    <source>
        <dbReference type="EMBL" id="MVN90917.1"/>
    </source>
</evidence>
<dbReference type="AlphaFoldDB" id="A0A6I4I7P1"/>
<dbReference type="RefSeq" id="WP_157540682.1">
    <property type="nucleotide sequence ID" value="NZ_WQLA01000002.1"/>
</dbReference>
<organism evidence="1 2">
    <name type="scientific">Mucilaginibacter aquatilis</name>
    <dbReference type="NCBI Taxonomy" id="1517760"/>
    <lineage>
        <taxon>Bacteria</taxon>
        <taxon>Pseudomonadati</taxon>
        <taxon>Bacteroidota</taxon>
        <taxon>Sphingobacteriia</taxon>
        <taxon>Sphingobacteriales</taxon>
        <taxon>Sphingobacteriaceae</taxon>
        <taxon>Mucilaginibacter</taxon>
    </lineage>
</organism>
<proteinExistence type="predicted"/>
<evidence type="ECO:0000313" key="2">
    <source>
        <dbReference type="Proteomes" id="UP000434850"/>
    </source>
</evidence>
<protein>
    <submittedName>
        <fullName evidence="1">YtxH domain-containing protein</fullName>
    </submittedName>
</protein>
<dbReference type="Proteomes" id="UP000434850">
    <property type="component" value="Unassembled WGS sequence"/>
</dbReference>
<accession>A0A6I4I7P1</accession>
<dbReference type="EMBL" id="WQLA01000002">
    <property type="protein sequence ID" value="MVN90917.1"/>
    <property type="molecule type" value="Genomic_DNA"/>
</dbReference>
<comment type="caution">
    <text evidence="1">The sequence shown here is derived from an EMBL/GenBank/DDBJ whole genome shotgun (WGS) entry which is preliminary data.</text>
</comment>
<reference evidence="1 2" key="1">
    <citation type="submission" date="2019-12" db="EMBL/GenBank/DDBJ databases">
        <title>Mucilaginibacter sp. HME9299 genome sequencing and assembly.</title>
        <authorList>
            <person name="Kang H."/>
            <person name="Kim H."/>
            <person name="Joh K."/>
        </authorList>
    </citation>
    <scope>NUCLEOTIDE SEQUENCE [LARGE SCALE GENOMIC DNA]</scope>
    <source>
        <strain evidence="1 2">HME9299</strain>
    </source>
</reference>
<name>A0A6I4I7P1_9SPHI</name>
<keyword evidence="2" id="KW-1185">Reference proteome</keyword>
<gene>
    <name evidence="1" type="ORF">GO816_07260</name>
</gene>
<sequence length="66" mass="7568">MGLLKWAIVGAAAAYGIKYVTEKRKEDGKSIIDDWNEKAPEWMEKAKQYTDEAVSRATSKVRENYQ</sequence>